<dbReference type="RefSeq" id="WP_313876270.1">
    <property type="nucleotide sequence ID" value="NZ_JAVBIK010000001.1"/>
</dbReference>
<dbReference type="Proteomes" id="UP001321700">
    <property type="component" value="Unassembled WGS sequence"/>
</dbReference>
<keyword evidence="5 7" id="KW-0573">Peptidoglycan synthesis</keyword>
<evidence type="ECO:0000256" key="8">
    <source>
        <dbReference type="SAM" id="MobiDB-lite"/>
    </source>
</evidence>
<keyword evidence="4 7" id="KW-0133">Cell shape</keyword>
<comment type="caution">
    <text evidence="10">The sequence shown here is derived from an EMBL/GenBank/DDBJ whole genome shotgun (WGS) entry which is preliminary data.</text>
</comment>
<dbReference type="SUPFAM" id="SSF141523">
    <property type="entry name" value="L,D-transpeptidase catalytic domain-like"/>
    <property type="match status" value="1"/>
</dbReference>
<feature type="active site" description="Proton donor/acceptor" evidence="7">
    <location>
        <position position="236"/>
    </location>
</feature>
<evidence type="ECO:0000313" key="10">
    <source>
        <dbReference type="EMBL" id="MDT7520342.1"/>
    </source>
</evidence>
<protein>
    <submittedName>
        <fullName evidence="10">L,D-transpeptidase family protein</fullName>
    </submittedName>
</protein>
<accession>A0ABU3KSD5</accession>
<proteinExistence type="inferred from homology"/>
<evidence type="ECO:0000313" key="11">
    <source>
        <dbReference type="Proteomes" id="UP001321700"/>
    </source>
</evidence>
<name>A0ABU3KSD5_9BURK</name>
<dbReference type="CDD" id="cd16913">
    <property type="entry name" value="YkuD_like"/>
    <property type="match status" value="1"/>
</dbReference>
<feature type="region of interest" description="Disordered" evidence="8">
    <location>
        <begin position="1"/>
        <end position="35"/>
    </location>
</feature>
<evidence type="ECO:0000259" key="9">
    <source>
        <dbReference type="PROSITE" id="PS52029"/>
    </source>
</evidence>
<evidence type="ECO:0000256" key="3">
    <source>
        <dbReference type="ARBA" id="ARBA00022679"/>
    </source>
</evidence>
<sequence length="402" mass="43907">MGLYPGDASANPVKTIPAQKPAVSPASKNPAKDDTGAAEARLIEVYGLIGRGENRSALLKAERLAADFPTFQLAQLVYGDLLASRVRQVTTLGDVPPAMAKSASEALKELREESSKRVKALKERPPTGMVPAQFLQLAPTTRHAIAVDASRSRLYLFENSGNGLTLIADYYISVGKAGISKAVEGDQRTPLGVYYITSNLDPKTLKDFYGSGALPINYPNVLDTKRGKTGSGIWLHGTPPTQFARAPLATDGCIVLANPDLERIIKTVAIRATPVVIAPQLQWVPAVNAKNAAKGFESALLAWRNAKTGGNVQQVLSFYTPDFNSNGKTLQQWTPLLRGEMEKIRGRTIQLKDVSYLHWIDSNETMVTTFGEVAEGSRIGWTKRQYWSYQNGQWKIFYEGVL</sequence>
<comment type="similarity">
    <text evidence="2">Belongs to the YkuD family.</text>
</comment>
<gene>
    <name evidence="10" type="ORF">RAE19_16780</name>
</gene>
<evidence type="ECO:0000256" key="1">
    <source>
        <dbReference type="ARBA" id="ARBA00004752"/>
    </source>
</evidence>
<dbReference type="Gene3D" id="2.40.440.10">
    <property type="entry name" value="L,D-transpeptidase catalytic domain-like"/>
    <property type="match status" value="1"/>
</dbReference>
<evidence type="ECO:0000256" key="5">
    <source>
        <dbReference type="ARBA" id="ARBA00022984"/>
    </source>
</evidence>
<keyword evidence="3" id="KW-0808">Transferase</keyword>
<evidence type="ECO:0000256" key="6">
    <source>
        <dbReference type="ARBA" id="ARBA00023316"/>
    </source>
</evidence>
<dbReference type="InterPro" id="IPR005490">
    <property type="entry name" value="LD_TPept_cat_dom"/>
</dbReference>
<dbReference type="PANTHER" id="PTHR36699">
    <property type="entry name" value="LD-TRANSPEPTIDASE"/>
    <property type="match status" value="1"/>
</dbReference>
<feature type="domain" description="L,D-TPase catalytic" evidence="9">
    <location>
        <begin position="143"/>
        <end position="278"/>
    </location>
</feature>
<dbReference type="PROSITE" id="PS52029">
    <property type="entry name" value="LD_TPASE"/>
    <property type="match status" value="1"/>
</dbReference>
<dbReference type="EMBL" id="JAVBIK010000001">
    <property type="protein sequence ID" value="MDT7520342.1"/>
    <property type="molecule type" value="Genomic_DNA"/>
</dbReference>
<dbReference type="InterPro" id="IPR056203">
    <property type="entry name" value="Cds6_C"/>
</dbReference>
<organism evidence="10 11">
    <name type="scientific">Rhodoferax potami</name>
    <dbReference type="NCBI Taxonomy" id="3068338"/>
    <lineage>
        <taxon>Bacteria</taxon>
        <taxon>Pseudomonadati</taxon>
        <taxon>Pseudomonadota</taxon>
        <taxon>Betaproteobacteria</taxon>
        <taxon>Burkholderiales</taxon>
        <taxon>Comamonadaceae</taxon>
        <taxon>Rhodoferax</taxon>
    </lineage>
</organism>
<keyword evidence="11" id="KW-1185">Reference proteome</keyword>
<dbReference type="InterPro" id="IPR038063">
    <property type="entry name" value="Transpep_catalytic_dom"/>
</dbReference>
<dbReference type="PANTHER" id="PTHR36699:SF1">
    <property type="entry name" value="L,D-TRANSPEPTIDASE YAFK-RELATED"/>
    <property type="match status" value="1"/>
</dbReference>
<evidence type="ECO:0000256" key="4">
    <source>
        <dbReference type="ARBA" id="ARBA00022960"/>
    </source>
</evidence>
<dbReference type="Pfam" id="PF03734">
    <property type="entry name" value="YkuD"/>
    <property type="match status" value="1"/>
</dbReference>
<keyword evidence="6 7" id="KW-0961">Cell wall biogenesis/degradation</keyword>
<dbReference type="Pfam" id="PF24125">
    <property type="entry name" value="Cds6_C"/>
    <property type="match status" value="1"/>
</dbReference>
<reference evidence="10 11" key="1">
    <citation type="submission" date="2023-08" db="EMBL/GenBank/DDBJ databases">
        <title>Rhodoferax potami sp. nov. and Rhodoferax mekongensis sp. nov., isolated from the Mekong River in Thailand.</title>
        <authorList>
            <person name="Kitikhun S."/>
            <person name="Charoenyingcharoen P."/>
            <person name="Siriarchawattana P."/>
            <person name="Likhitrattanapisal S."/>
            <person name="Nilsakha T."/>
            <person name="Chanpet A."/>
            <person name="Rattanawaree P."/>
            <person name="Ingsriswang S."/>
        </authorList>
    </citation>
    <scope>NUCLEOTIDE SEQUENCE [LARGE SCALE GENOMIC DNA]</scope>
    <source>
        <strain evidence="10 11">TBRC 17660</strain>
    </source>
</reference>
<evidence type="ECO:0000256" key="2">
    <source>
        <dbReference type="ARBA" id="ARBA00005992"/>
    </source>
</evidence>
<comment type="pathway">
    <text evidence="1 7">Cell wall biogenesis; peptidoglycan biosynthesis.</text>
</comment>
<feature type="active site" description="Nucleophile" evidence="7">
    <location>
        <position position="253"/>
    </location>
</feature>
<evidence type="ECO:0000256" key="7">
    <source>
        <dbReference type="PROSITE-ProRule" id="PRU01373"/>
    </source>
</evidence>